<keyword evidence="2" id="KW-1185">Reference proteome</keyword>
<evidence type="ECO:0000313" key="2">
    <source>
        <dbReference type="Proteomes" id="UP001217089"/>
    </source>
</evidence>
<comment type="caution">
    <text evidence="1">The sequence shown here is derived from an EMBL/GenBank/DDBJ whole genome shotgun (WGS) entry which is preliminary data.</text>
</comment>
<protein>
    <submittedName>
        <fullName evidence="1">Uncharacterized protein</fullName>
    </submittedName>
</protein>
<evidence type="ECO:0000313" key="1">
    <source>
        <dbReference type="EMBL" id="KAJ8314730.1"/>
    </source>
</evidence>
<name>A0ABQ9FGC2_TEGGR</name>
<reference evidence="1 2" key="1">
    <citation type="submission" date="2022-12" db="EMBL/GenBank/DDBJ databases">
        <title>Chromosome-level genome of Tegillarca granosa.</title>
        <authorList>
            <person name="Kim J."/>
        </authorList>
    </citation>
    <scope>NUCLEOTIDE SEQUENCE [LARGE SCALE GENOMIC DNA]</scope>
    <source>
        <strain evidence="1">Teg-2019</strain>
        <tissue evidence="1">Adductor muscle</tissue>
    </source>
</reference>
<dbReference type="Proteomes" id="UP001217089">
    <property type="component" value="Unassembled WGS sequence"/>
</dbReference>
<dbReference type="EMBL" id="JARBDR010000337">
    <property type="protein sequence ID" value="KAJ8314730.1"/>
    <property type="molecule type" value="Genomic_DNA"/>
</dbReference>
<dbReference type="PANTHER" id="PTHR33748">
    <property type="entry name" value="PROTEIN CBG04600"/>
    <property type="match status" value="1"/>
</dbReference>
<accession>A0ABQ9FGC2</accession>
<organism evidence="1 2">
    <name type="scientific">Tegillarca granosa</name>
    <name type="common">Malaysian cockle</name>
    <name type="synonym">Anadara granosa</name>
    <dbReference type="NCBI Taxonomy" id="220873"/>
    <lineage>
        <taxon>Eukaryota</taxon>
        <taxon>Metazoa</taxon>
        <taxon>Spiralia</taxon>
        <taxon>Lophotrochozoa</taxon>
        <taxon>Mollusca</taxon>
        <taxon>Bivalvia</taxon>
        <taxon>Autobranchia</taxon>
        <taxon>Pteriomorphia</taxon>
        <taxon>Arcoida</taxon>
        <taxon>Arcoidea</taxon>
        <taxon>Arcidae</taxon>
        <taxon>Tegillarca</taxon>
    </lineage>
</organism>
<sequence>MASFQNKTVDNCDNGIISEQDANDIETLLRRIYSETRCDCQKCQIDETGYAVMVAIMPRMDRLMVNASQNPIEDALYNAKAYAYYLSLYWGFTDCDERLYTLTYKDARKYLTDNVVIDSTLRATKHFKSGTKEGIAKGLKQLVQMYFGKLQEKTQ</sequence>
<gene>
    <name evidence="1" type="ORF">KUTeg_006880</name>
</gene>
<dbReference type="Pfam" id="PF17175">
    <property type="entry name" value="MOLO1"/>
    <property type="match status" value="1"/>
</dbReference>
<proteinExistence type="predicted"/>
<dbReference type="PANTHER" id="PTHR33748:SF5">
    <property type="entry name" value="GROUND-LIKE DOMAIN-CONTAINING PROTEIN"/>
    <property type="match status" value="1"/>
</dbReference>
<dbReference type="InterPro" id="IPR033438">
    <property type="entry name" value="MOLO1"/>
</dbReference>